<proteinExistence type="predicted"/>
<dbReference type="RefSeq" id="YP_009430218.1">
    <property type="nucleotide sequence ID" value="NC_021858.1"/>
</dbReference>
<organism evidence="2 3">
    <name type="scientific">Pandoravirus dulcis</name>
    <dbReference type="NCBI Taxonomy" id="1349409"/>
    <lineage>
        <taxon>Viruses</taxon>
        <taxon>Pandoravirus</taxon>
    </lineage>
</organism>
<sequence>MVIIAQREALSFLLACRRPCDSFLPRLCFFRLHSFRSARCRPALSAAPATTQKYFLIRFVFSCIARMTDEGKGDARGPPVKRARHSDPCAADGLPWEARLPPELWSRVFAAVDDPVAAAAWRAASAGARRLFDTLPGHDPSCGGNRALYEACRRADEAAVCRLLADRRVVASLCHGGPNRHGSLFGHESASITCRLLAASADAAGVHGPRLATRDVEAACAAARTTDAVPLLLLAAAPARAYSTRPVPVIASTVGVTEACLDAAIAHRRPLLLRALLAFAASHASGTRDYGDLAARAAVSAVRRRDAAMLRIVLDADGYRAPEAALARNHGGAADGEVDPLCEAVRYGWIEGVRLAAGHRCYTVPGPHEPPLDRVQRLARAWCVALAYWMAVRLRRAEAVRALTRSHRPTWCHPESPRAIDALLAHGPTRTFIALIKTAPMARKVAQRAAATGRAVALGVALARVQHLCAGMAQGVLARVIAKAVAAAQHPPETQTPDGVGLLSRRLTDAPPTDVDALVRSLLHDPPRPTDPWAPVPITDDTATGDNQGVVDDNWGRVKRSGYLDGLRG</sequence>
<reference evidence="2 3" key="1">
    <citation type="journal article" date="2013" name="Science">
        <title>Pandoraviruses: amoeba viruses with genomes up to 2.5 Mb reaching that of parasitic eukaryotes.</title>
        <authorList>
            <person name="Philippe N."/>
            <person name="Legendre M."/>
            <person name="Doutre G."/>
            <person name="Coute Y."/>
            <person name="Poirot O."/>
            <person name="Lescot M."/>
            <person name="Arslan D."/>
            <person name="Seltzer V."/>
            <person name="Bertaux L."/>
            <person name="Bruley C."/>
            <person name="Garin J."/>
            <person name="Claverie J.M."/>
            <person name="Abergel C."/>
        </authorList>
    </citation>
    <scope>NUCLEOTIDE SEQUENCE [LARGE SCALE GENOMIC DNA]</scope>
    <source>
        <strain evidence="2">Melbourne</strain>
    </source>
</reference>
<gene>
    <name evidence="2" type="ORF">pdul_cds_438</name>
</gene>
<dbReference type="GeneID" id="34568025"/>
<protein>
    <submittedName>
        <fullName evidence="2">Uncharacterized protein</fullName>
    </submittedName>
</protein>
<dbReference type="KEGG" id="vg:34568025"/>
<evidence type="ECO:0000313" key="2">
    <source>
        <dbReference type="EMBL" id="ATE82509.1"/>
    </source>
</evidence>
<evidence type="ECO:0000313" key="3">
    <source>
        <dbReference type="Proteomes" id="UP000201566"/>
    </source>
</evidence>
<dbReference type="Proteomes" id="UP000201566">
    <property type="component" value="Segment"/>
</dbReference>
<name>A0A291AUB6_9VIRU</name>
<evidence type="ECO:0000256" key="1">
    <source>
        <dbReference type="SAM" id="MobiDB-lite"/>
    </source>
</evidence>
<feature type="region of interest" description="Disordered" evidence="1">
    <location>
        <begin position="523"/>
        <end position="554"/>
    </location>
</feature>
<dbReference type="EMBL" id="KC977570">
    <property type="protein sequence ID" value="ATE82509.1"/>
    <property type="molecule type" value="Genomic_DNA"/>
</dbReference>
<accession>A0A291AUB6</accession>